<reference evidence="1 2" key="1">
    <citation type="journal article" date="2016" name="Sci. Rep.">
        <title>The Dendrobium catenatum Lindl. genome sequence provides insights into polysaccharide synthase, floral development and adaptive evolution.</title>
        <authorList>
            <person name="Zhang G.Q."/>
            <person name="Xu Q."/>
            <person name="Bian C."/>
            <person name="Tsai W.C."/>
            <person name="Yeh C.M."/>
            <person name="Liu K.W."/>
            <person name="Yoshida K."/>
            <person name="Zhang L.S."/>
            <person name="Chang S.B."/>
            <person name="Chen F."/>
            <person name="Shi Y."/>
            <person name="Su Y.Y."/>
            <person name="Zhang Y.Q."/>
            <person name="Chen L.J."/>
            <person name="Yin Y."/>
            <person name="Lin M."/>
            <person name="Huang H."/>
            <person name="Deng H."/>
            <person name="Wang Z.W."/>
            <person name="Zhu S.L."/>
            <person name="Zhao X."/>
            <person name="Deng C."/>
            <person name="Niu S.C."/>
            <person name="Huang J."/>
            <person name="Wang M."/>
            <person name="Liu G.H."/>
            <person name="Yang H.J."/>
            <person name="Xiao X.J."/>
            <person name="Hsiao Y.Y."/>
            <person name="Wu W.L."/>
            <person name="Chen Y.Y."/>
            <person name="Mitsuda N."/>
            <person name="Ohme-Takagi M."/>
            <person name="Luo Y.B."/>
            <person name="Van de Peer Y."/>
            <person name="Liu Z.J."/>
        </authorList>
    </citation>
    <scope>NUCLEOTIDE SEQUENCE [LARGE SCALE GENOMIC DNA]</scope>
    <source>
        <tissue evidence="1">The whole plant</tissue>
    </source>
</reference>
<evidence type="ECO:0000313" key="2">
    <source>
        <dbReference type="Proteomes" id="UP000233837"/>
    </source>
</evidence>
<protein>
    <submittedName>
        <fullName evidence="1">Retrovirus-related Pol polyprotein from transposon TNT 1-94</fullName>
    </submittedName>
</protein>
<keyword evidence="2" id="KW-1185">Reference proteome</keyword>
<evidence type="ECO:0000313" key="1">
    <source>
        <dbReference type="EMBL" id="PKU84209.1"/>
    </source>
</evidence>
<dbReference type="PANTHER" id="PTHR11439">
    <property type="entry name" value="GAG-POL-RELATED RETROTRANSPOSON"/>
    <property type="match status" value="1"/>
</dbReference>
<organism evidence="1 2">
    <name type="scientific">Dendrobium catenatum</name>
    <dbReference type="NCBI Taxonomy" id="906689"/>
    <lineage>
        <taxon>Eukaryota</taxon>
        <taxon>Viridiplantae</taxon>
        <taxon>Streptophyta</taxon>
        <taxon>Embryophyta</taxon>
        <taxon>Tracheophyta</taxon>
        <taxon>Spermatophyta</taxon>
        <taxon>Magnoliopsida</taxon>
        <taxon>Liliopsida</taxon>
        <taxon>Asparagales</taxon>
        <taxon>Orchidaceae</taxon>
        <taxon>Epidendroideae</taxon>
        <taxon>Malaxideae</taxon>
        <taxon>Dendrobiinae</taxon>
        <taxon>Dendrobium</taxon>
    </lineage>
</organism>
<dbReference type="PANTHER" id="PTHR11439:SF461">
    <property type="entry name" value="OS10G0432200 PROTEIN"/>
    <property type="match status" value="1"/>
</dbReference>
<name>A0A2I0X8G4_9ASPA</name>
<dbReference type="EMBL" id="KZ502052">
    <property type="protein sequence ID" value="PKU84209.1"/>
    <property type="molecule type" value="Genomic_DNA"/>
</dbReference>
<accession>A0A2I0X8G4</accession>
<gene>
    <name evidence="1" type="ORF">MA16_Dca002721</name>
</gene>
<dbReference type="Proteomes" id="UP000233837">
    <property type="component" value="Unassembled WGS sequence"/>
</dbReference>
<dbReference type="AlphaFoldDB" id="A0A2I0X8G4"/>
<proteinExistence type="predicted"/>
<sequence>MHSPTTADYLALKRLLRYINGTLQFGLPLSCADLQLRSYSDADWAGDSSDRKSTTGFCTFLGMTPISWSVKKQITVAKSSTEAEYRSLSSATSDIIWLRRLLTDFQLAPSMPTPLYCDNTSAMAIAHNPVFHARTKHIEIDYQFIRQHINNAEISLHHIHSEDQPADLLTKPLSGSRFQELRSKLGLRSIHA</sequence>
<reference evidence="1 2" key="2">
    <citation type="journal article" date="2017" name="Nature">
        <title>The Apostasia genome and the evolution of orchids.</title>
        <authorList>
            <person name="Zhang G.Q."/>
            <person name="Liu K.W."/>
            <person name="Li Z."/>
            <person name="Lohaus R."/>
            <person name="Hsiao Y.Y."/>
            <person name="Niu S.C."/>
            <person name="Wang J.Y."/>
            <person name="Lin Y.C."/>
            <person name="Xu Q."/>
            <person name="Chen L.J."/>
            <person name="Yoshida K."/>
            <person name="Fujiwara S."/>
            <person name="Wang Z.W."/>
            <person name="Zhang Y.Q."/>
            <person name="Mitsuda N."/>
            <person name="Wang M."/>
            <person name="Liu G.H."/>
            <person name="Pecoraro L."/>
            <person name="Huang H.X."/>
            <person name="Xiao X.J."/>
            <person name="Lin M."/>
            <person name="Wu X.Y."/>
            <person name="Wu W.L."/>
            <person name="Chen Y.Y."/>
            <person name="Chang S.B."/>
            <person name="Sakamoto S."/>
            <person name="Ohme-Takagi M."/>
            <person name="Yagi M."/>
            <person name="Zeng S.J."/>
            <person name="Shen C.Y."/>
            <person name="Yeh C.M."/>
            <person name="Luo Y.B."/>
            <person name="Tsai W.C."/>
            <person name="Van de Peer Y."/>
            <person name="Liu Z.J."/>
        </authorList>
    </citation>
    <scope>NUCLEOTIDE SEQUENCE [LARGE SCALE GENOMIC DNA]</scope>
    <source>
        <tissue evidence="1">The whole plant</tissue>
    </source>
</reference>
<dbReference type="InterPro" id="IPR043502">
    <property type="entry name" value="DNA/RNA_pol_sf"/>
</dbReference>
<dbReference type="CDD" id="cd09272">
    <property type="entry name" value="RNase_HI_RT_Ty1"/>
    <property type="match status" value="1"/>
</dbReference>
<dbReference type="SUPFAM" id="SSF56672">
    <property type="entry name" value="DNA/RNA polymerases"/>
    <property type="match status" value="1"/>
</dbReference>